<dbReference type="InterPro" id="IPR017871">
    <property type="entry name" value="ABC_transporter-like_CS"/>
</dbReference>
<keyword evidence="3 8" id="KW-1003">Cell membrane</keyword>
<dbReference type="PROSITE" id="PS50893">
    <property type="entry name" value="ABC_TRANSPORTER_2"/>
    <property type="match status" value="1"/>
</dbReference>
<dbReference type="InterPro" id="IPR015856">
    <property type="entry name" value="ABC_transpr_CbiO/EcfA_su"/>
</dbReference>
<dbReference type="InterPro" id="IPR003593">
    <property type="entry name" value="AAA+_ATPase"/>
</dbReference>
<dbReference type="SMART" id="SM00382">
    <property type="entry name" value="AAA"/>
    <property type="match status" value="1"/>
</dbReference>
<keyword evidence="4 8" id="KW-0547">Nucleotide-binding</keyword>
<evidence type="ECO:0000256" key="6">
    <source>
        <dbReference type="ARBA" id="ARBA00022967"/>
    </source>
</evidence>
<dbReference type="EMBL" id="AP025628">
    <property type="protein sequence ID" value="BDG62252.1"/>
    <property type="molecule type" value="Genomic_DNA"/>
</dbReference>
<feature type="domain" description="ABC transporter" evidence="9">
    <location>
        <begin position="3"/>
        <end position="243"/>
    </location>
</feature>
<keyword evidence="6" id="KW-1278">Translocase</keyword>
<dbReference type="SUPFAM" id="SSF52540">
    <property type="entry name" value="P-loop containing nucleoside triphosphate hydrolases"/>
    <property type="match status" value="1"/>
</dbReference>
<dbReference type="CDD" id="cd03225">
    <property type="entry name" value="ABC_cobalt_CbiO_domain1"/>
    <property type="match status" value="1"/>
</dbReference>
<dbReference type="GO" id="GO:0043190">
    <property type="term" value="C:ATP-binding cassette (ABC) transporter complex"/>
    <property type="evidence" value="ECO:0007669"/>
    <property type="project" value="TreeGrafter"/>
</dbReference>
<dbReference type="GO" id="GO:0042626">
    <property type="term" value="F:ATPase-coupled transmembrane transporter activity"/>
    <property type="evidence" value="ECO:0007669"/>
    <property type="project" value="TreeGrafter"/>
</dbReference>
<gene>
    <name evidence="10" type="primary">ecfA2_2</name>
    <name evidence="10" type="ORF">caldi_33420</name>
</gene>
<evidence type="ECO:0000256" key="7">
    <source>
        <dbReference type="ARBA" id="ARBA00023136"/>
    </source>
</evidence>
<dbReference type="AlphaFoldDB" id="A0AA35CN49"/>
<dbReference type="GO" id="GO:0016887">
    <property type="term" value="F:ATP hydrolysis activity"/>
    <property type="evidence" value="ECO:0007669"/>
    <property type="project" value="InterPro"/>
</dbReference>
<dbReference type="GO" id="GO:0005524">
    <property type="term" value="F:ATP binding"/>
    <property type="evidence" value="ECO:0007669"/>
    <property type="project" value="UniProtKB-UniRule"/>
</dbReference>
<dbReference type="Pfam" id="PF00005">
    <property type="entry name" value="ABC_tran"/>
    <property type="match status" value="1"/>
</dbReference>
<evidence type="ECO:0000256" key="3">
    <source>
        <dbReference type="ARBA" id="ARBA00022475"/>
    </source>
</evidence>
<accession>A0AA35CN49</accession>
<keyword evidence="5 8" id="KW-0067">ATP-binding</keyword>
<comment type="subunit">
    <text evidence="8">Forms a stable energy-coupling factor (ECF) transporter complex composed of 2 membrane-embedded substrate-binding proteins (S component), 2 ATP-binding proteins (A component) and 2 transmembrane proteins (T component).</text>
</comment>
<dbReference type="PROSITE" id="PS00211">
    <property type="entry name" value="ABC_TRANSPORTER_1"/>
    <property type="match status" value="1"/>
</dbReference>
<organism evidence="10 11">
    <name type="scientific">Caldinitratiruptor microaerophilus</name>
    <dbReference type="NCBI Taxonomy" id="671077"/>
    <lineage>
        <taxon>Bacteria</taxon>
        <taxon>Bacillati</taxon>
        <taxon>Bacillota</taxon>
        <taxon>Clostridia</taxon>
        <taxon>Eubacteriales</taxon>
        <taxon>Symbiobacteriaceae</taxon>
        <taxon>Caldinitratiruptor</taxon>
    </lineage>
</organism>
<evidence type="ECO:0000259" key="9">
    <source>
        <dbReference type="PROSITE" id="PS50893"/>
    </source>
</evidence>
<evidence type="ECO:0000256" key="4">
    <source>
        <dbReference type="ARBA" id="ARBA00022741"/>
    </source>
</evidence>
<dbReference type="KEGG" id="cmic:caldi_33420"/>
<evidence type="ECO:0000256" key="5">
    <source>
        <dbReference type="ARBA" id="ARBA00022840"/>
    </source>
</evidence>
<dbReference type="InterPro" id="IPR003439">
    <property type="entry name" value="ABC_transporter-like_ATP-bd"/>
</dbReference>
<proteinExistence type="inferred from homology"/>
<dbReference type="Gene3D" id="3.40.50.300">
    <property type="entry name" value="P-loop containing nucleotide triphosphate hydrolases"/>
    <property type="match status" value="1"/>
</dbReference>
<dbReference type="NCBIfam" id="TIGR04521">
    <property type="entry name" value="ECF_ATPase_2"/>
    <property type="match status" value="1"/>
</dbReference>
<dbReference type="RefSeq" id="WP_264842845.1">
    <property type="nucleotide sequence ID" value="NZ_AP025628.1"/>
</dbReference>
<protein>
    <recommendedName>
        <fullName evidence="8">Energy-coupling factor transporter ATP-binding protein EcfA2</fullName>
        <ecNumber evidence="8">7.-.-.-</ecNumber>
    </recommendedName>
</protein>
<dbReference type="EC" id="7.-.-.-" evidence="8"/>
<dbReference type="PANTHER" id="PTHR43553:SF27">
    <property type="entry name" value="ENERGY-COUPLING FACTOR TRANSPORTER ATP-BINDING PROTEIN ECFA2"/>
    <property type="match status" value="1"/>
</dbReference>
<dbReference type="Proteomes" id="UP001163687">
    <property type="component" value="Chromosome"/>
</dbReference>
<reference evidence="10" key="1">
    <citation type="submission" date="2022-03" db="EMBL/GenBank/DDBJ databases">
        <title>Complete genome sequence of Caldinitratiruptor microaerophilus.</title>
        <authorList>
            <person name="Mukaiyama R."/>
            <person name="Nishiyama T."/>
            <person name="Ueda K."/>
        </authorList>
    </citation>
    <scope>NUCLEOTIDE SEQUENCE</scope>
    <source>
        <strain evidence="10">JCM 16183</strain>
    </source>
</reference>
<sequence length="292" mass="31378">MPVVLDNVSFVYHPGTPHAWRALDGVSLTLDDREAVGVIGPTGSGKSTLVQHIGALLRPTSGRVWIDGVDTSARRADLRAVRRKVGLVFQYPEHQLFAATVREEVAFGPRNLGVPEAEVEERVRWALEAVGLGPELLDRSPFALSGGQARRLALAGVLSMRPQLLVLDEPTAGLDPLGRREMLDLVRRLHEGGMGVVLVSHSMDDVAELVGRVIVLDRGRVVLDGPAREVFHRRQELAALGLDAPAAARLVDLLRERGWPLPGQAVTAAEAAREIAAVLAARGQAAGPRPGR</sequence>
<dbReference type="InterPro" id="IPR027417">
    <property type="entry name" value="P-loop_NTPase"/>
</dbReference>
<dbReference type="InterPro" id="IPR030946">
    <property type="entry name" value="EcfA2"/>
</dbReference>
<evidence type="ECO:0000256" key="8">
    <source>
        <dbReference type="RuleBase" id="RU365104"/>
    </source>
</evidence>
<evidence type="ECO:0000256" key="1">
    <source>
        <dbReference type="ARBA" id="ARBA00004202"/>
    </source>
</evidence>
<keyword evidence="7 8" id="KW-0472">Membrane</keyword>
<keyword evidence="11" id="KW-1185">Reference proteome</keyword>
<comment type="similarity">
    <text evidence="8">Belongs to the ABC transporter superfamily. Energy-coupling factor EcfA family.</text>
</comment>
<evidence type="ECO:0000313" key="10">
    <source>
        <dbReference type="EMBL" id="BDG62252.1"/>
    </source>
</evidence>
<evidence type="ECO:0000313" key="11">
    <source>
        <dbReference type="Proteomes" id="UP001163687"/>
    </source>
</evidence>
<keyword evidence="2 8" id="KW-0813">Transport</keyword>
<comment type="subcellular location">
    <subcellularLocation>
        <location evidence="1 8">Cell membrane</location>
        <topology evidence="1 8">Peripheral membrane protein</topology>
    </subcellularLocation>
</comment>
<dbReference type="FunFam" id="3.40.50.300:FF:000224">
    <property type="entry name" value="Energy-coupling factor transporter ATP-binding protein EcfA"/>
    <property type="match status" value="1"/>
</dbReference>
<dbReference type="PANTHER" id="PTHR43553">
    <property type="entry name" value="HEAVY METAL TRANSPORTER"/>
    <property type="match status" value="1"/>
</dbReference>
<evidence type="ECO:0000256" key="2">
    <source>
        <dbReference type="ARBA" id="ARBA00022448"/>
    </source>
</evidence>
<dbReference type="InterPro" id="IPR050095">
    <property type="entry name" value="ECF_ABC_transporter_ATP-bd"/>
</dbReference>
<comment type="function">
    <text evidence="8">ATP-binding (A) component of a common energy-coupling factor (ECF) ABC-transporter complex.</text>
</comment>
<name>A0AA35CN49_9FIRM</name>